<evidence type="ECO:0000313" key="5">
    <source>
        <dbReference type="EMBL" id="MBD3913513.1"/>
    </source>
</evidence>
<name>A0ABR8MBL8_9ACTN</name>
<feature type="domain" description="Nudix hydrolase" evidence="4">
    <location>
        <begin position="67"/>
        <end position="211"/>
    </location>
</feature>
<dbReference type="InterPro" id="IPR015797">
    <property type="entry name" value="NUDIX_hydrolase-like_dom_sf"/>
</dbReference>
<reference evidence="5 6" key="1">
    <citation type="submission" date="2020-09" db="EMBL/GenBank/DDBJ databases">
        <title>novel species in genus Nocardioides.</title>
        <authorList>
            <person name="Zhang G."/>
        </authorList>
    </citation>
    <scope>NUCLEOTIDE SEQUENCE [LARGE SCALE GENOMIC DNA]</scope>
    <source>
        <strain evidence="5 6">19197</strain>
    </source>
</reference>
<comment type="caution">
    <text evidence="5">The sequence shown here is derived from an EMBL/GenBank/DDBJ whole genome shotgun (WGS) entry which is preliminary data.</text>
</comment>
<dbReference type="InterPro" id="IPR000086">
    <property type="entry name" value="NUDIX_hydrolase_dom"/>
</dbReference>
<dbReference type="PANTHER" id="PTHR11839:SF18">
    <property type="entry name" value="NUDIX HYDROLASE DOMAIN-CONTAINING PROTEIN"/>
    <property type="match status" value="1"/>
</dbReference>
<dbReference type="PROSITE" id="PS51462">
    <property type="entry name" value="NUDIX"/>
    <property type="match status" value="1"/>
</dbReference>
<dbReference type="Gene3D" id="3.90.79.10">
    <property type="entry name" value="Nucleoside Triphosphate Pyrophosphohydrolase"/>
    <property type="match status" value="1"/>
</dbReference>
<dbReference type="SUPFAM" id="SSF55811">
    <property type="entry name" value="Nudix"/>
    <property type="match status" value="1"/>
</dbReference>
<keyword evidence="6" id="KW-1185">Reference proteome</keyword>
<dbReference type="PANTHER" id="PTHR11839">
    <property type="entry name" value="UDP/ADP-SUGAR PYROPHOSPHATASE"/>
    <property type="match status" value="1"/>
</dbReference>
<dbReference type="CDD" id="cd24157">
    <property type="entry name" value="NUDIX_GDPMK"/>
    <property type="match status" value="1"/>
</dbReference>
<evidence type="ECO:0000256" key="3">
    <source>
        <dbReference type="ARBA" id="ARBA00022801"/>
    </source>
</evidence>
<evidence type="ECO:0000256" key="1">
    <source>
        <dbReference type="ARBA" id="ARBA00001946"/>
    </source>
</evidence>
<accession>A0ABR8MBL8</accession>
<gene>
    <name evidence="5" type="ORF">IEZ25_02705</name>
</gene>
<proteinExistence type="predicted"/>
<dbReference type="EMBL" id="JACXYY010000001">
    <property type="protein sequence ID" value="MBD3913513.1"/>
    <property type="molecule type" value="Genomic_DNA"/>
</dbReference>
<keyword evidence="3" id="KW-0378">Hydrolase</keyword>
<evidence type="ECO:0000256" key="2">
    <source>
        <dbReference type="ARBA" id="ARBA00011738"/>
    </source>
</evidence>
<dbReference type="RefSeq" id="WP_191197829.1">
    <property type="nucleotide sequence ID" value="NZ_BAAAPA010000002.1"/>
</dbReference>
<dbReference type="NCBIfam" id="TIGR00052">
    <property type="entry name" value="nudix-type nucleoside diphosphatase, YffH/AdpP family"/>
    <property type="match status" value="1"/>
</dbReference>
<sequence>MARGADEPDGRGRTGLHLTGRDLDRNPDVVVRDVELLSSDWYVLRATTYDIRRADGAWHTERRETYDRGDGATILLYDLDRRTVLLTRQFRYPVYVNDHPDGMLLETPAGLIEEEDGESAMRRETLEETGVEVGEVERLFDLYMSPGSVTEKLLFFAAPYTRADLSGTQHGVADEGEHIETVELGFDEALAGIGTTIVDAKTVMLLQWAALRGPFAR</sequence>
<dbReference type="Proteomes" id="UP000649289">
    <property type="component" value="Unassembled WGS sequence"/>
</dbReference>
<dbReference type="InterPro" id="IPR004385">
    <property type="entry name" value="NDP_pyrophosphatase"/>
</dbReference>
<comment type="subunit">
    <text evidence="2">Homodimer.</text>
</comment>
<dbReference type="Pfam" id="PF00293">
    <property type="entry name" value="NUDIX"/>
    <property type="match status" value="1"/>
</dbReference>
<organism evidence="5 6">
    <name type="scientific">Nocardioides hwasunensis</name>
    <dbReference type="NCBI Taxonomy" id="397258"/>
    <lineage>
        <taxon>Bacteria</taxon>
        <taxon>Bacillati</taxon>
        <taxon>Actinomycetota</taxon>
        <taxon>Actinomycetes</taxon>
        <taxon>Propionibacteriales</taxon>
        <taxon>Nocardioidaceae</taxon>
        <taxon>Nocardioides</taxon>
    </lineage>
</organism>
<evidence type="ECO:0000259" key="4">
    <source>
        <dbReference type="PROSITE" id="PS51462"/>
    </source>
</evidence>
<protein>
    <submittedName>
        <fullName evidence="5">NUDIX domain-containing protein</fullName>
    </submittedName>
</protein>
<comment type="cofactor">
    <cofactor evidence="1">
        <name>Mg(2+)</name>
        <dbReference type="ChEBI" id="CHEBI:18420"/>
    </cofactor>
</comment>
<evidence type="ECO:0000313" key="6">
    <source>
        <dbReference type="Proteomes" id="UP000649289"/>
    </source>
</evidence>